<organism evidence="1 2">
    <name type="scientific">Bacillus cereus</name>
    <dbReference type="NCBI Taxonomy" id="1396"/>
    <lineage>
        <taxon>Bacteria</taxon>
        <taxon>Bacillati</taxon>
        <taxon>Bacillota</taxon>
        <taxon>Bacilli</taxon>
        <taxon>Bacillales</taxon>
        <taxon>Bacillaceae</taxon>
        <taxon>Bacillus</taxon>
        <taxon>Bacillus cereus group</taxon>
    </lineage>
</organism>
<accession>A0A2A8PZN0</accession>
<proteinExistence type="predicted"/>
<protein>
    <recommendedName>
        <fullName evidence="3">Preprotein translocase subunit SecA</fullName>
    </recommendedName>
</protein>
<dbReference type="RefSeq" id="WP_098380455.1">
    <property type="nucleotide sequence ID" value="NZ_NTWE01000013.1"/>
</dbReference>
<dbReference type="Proteomes" id="UP000220635">
    <property type="component" value="Unassembled WGS sequence"/>
</dbReference>
<comment type="caution">
    <text evidence="1">The sequence shown here is derived from an EMBL/GenBank/DDBJ whole genome shotgun (WGS) entry which is preliminary data.</text>
</comment>
<evidence type="ECO:0000313" key="1">
    <source>
        <dbReference type="EMBL" id="PEW04514.1"/>
    </source>
</evidence>
<dbReference type="SUPFAM" id="SSF103642">
    <property type="entry name" value="Sec-C motif"/>
    <property type="match status" value="1"/>
</dbReference>
<name>A0A2A8PZN0_BACCE</name>
<dbReference type="OrthoDB" id="2543069at2"/>
<sequence>MNQVPAFCDNCGNIFPSGIAFENSIGITMIGNKSQCPRCGYMARVPDGVFNFYNNAIEVLQASESTIKDLQKFYSIIQTANKAEATPQEVEQEIEKEVPKLSFLAKYLPQNAKELGVYLSAIGAIIGGFTGGIEINPQIEINPKTEINQYFIEQPHQQISPALEVHTPVDVFNKKIGRNEPCPCESGLKYKYCHGK</sequence>
<dbReference type="InterPro" id="IPR004027">
    <property type="entry name" value="SEC_C_motif"/>
</dbReference>
<evidence type="ECO:0000313" key="2">
    <source>
        <dbReference type="Proteomes" id="UP000220635"/>
    </source>
</evidence>
<reference evidence="1 2" key="1">
    <citation type="submission" date="2017-09" db="EMBL/GenBank/DDBJ databases">
        <title>Large-scale bioinformatics analysis of Bacillus genomes uncovers conserved roles of natural products in bacterial physiology.</title>
        <authorList>
            <consortium name="Agbiome Team Llc"/>
            <person name="Bleich R.M."/>
            <person name="Grubbs K.J."/>
            <person name="Santa Maria K.C."/>
            <person name="Allen S.E."/>
            <person name="Farag S."/>
            <person name="Shank E.A."/>
            <person name="Bowers A."/>
        </authorList>
    </citation>
    <scope>NUCLEOTIDE SEQUENCE [LARGE SCALE GENOMIC DNA]</scope>
    <source>
        <strain evidence="1 2">AFS010695</strain>
    </source>
</reference>
<dbReference type="Gene3D" id="3.10.450.50">
    <property type="match status" value="1"/>
</dbReference>
<gene>
    <name evidence="1" type="ORF">CN425_05115</name>
</gene>
<dbReference type="Pfam" id="PF02810">
    <property type="entry name" value="SEC-C"/>
    <property type="match status" value="1"/>
</dbReference>
<dbReference type="EMBL" id="NTWE01000013">
    <property type="protein sequence ID" value="PEW04514.1"/>
    <property type="molecule type" value="Genomic_DNA"/>
</dbReference>
<dbReference type="AlphaFoldDB" id="A0A2A8PZN0"/>
<evidence type="ECO:0008006" key="3">
    <source>
        <dbReference type="Google" id="ProtNLM"/>
    </source>
</evidence>